<dbReference type="EMBL" id="JXDG01000035">
    <property type="protein sequence ID" value="KIH83620.1"/>
    <property type="molecule type" value="Genomic_DNA"/>
</dbReference>
<dbReference type="GO" id="GO:0046872">
    <property type="term" value="F:metal ion binding"/>
    <property type="evidence" value="ECO:0007669"/>
    <property type="project" value="UniProtKB-KW"/>
</dbReference>
<dbReference type="OrthoDB" id="9776600at2"/>
<keyword evidence="3" id="KW-0170">Cobalt</keyword>
<organism evidence="6 7">
    <name type="scientific">Pseudomonas batumici</name>
    <dbReference type="NCBI Taxonomy" id="226910"/>
    <lineage>
        <taxon>Bacteria</taxon>
        <taxon>Pseudomonadati</taxon>
        <taxon>Pseudomonadota</taxon>
        <taxon>Gammaproteobacteria</taxon>
        <taxon>Pseudomonadales</taxon>
        <taxon>Pseudomonadaceae</taxon>
        <taxon>Pseudomonas</taxon>
    </lineage>
</organism>
<evidence type="ECO:0000256" key="1">
    <source>
        <dbReference type="ARBA" id="ARBA00022723"/>
    </source>
</evidence>
<dbReference type="InterPro" id="IPR017150">
    <property type="entry name" value="Pept_M20_glutamate_carboxypep"/>
</dbReference>
<dbReference type="Proteomes" id="UP000031535">
    <property type="component" value="Unassembled WGS sequence"/>
</dbReference>
<feature type="active site" description="Proton acceptor" evidence="4">
    <location>
        <position position="142"/>
    </location>
</feature>
<feature type="active site" evidence="4">
    <location>
        <position position="84"/>
    </location>
</feature>
<dbReference type="GO" id="GO:0004180">
    <property type="term" value="F:carboxypeptidase activity"/>
    <property type="evidence" value="ECO:0007669"/>
    <property type="project" value="UniProtKB-KW"/>
</dbReference>
<dbReference type="Gene3D" id="3.30.70.360">
    <property type="match status" value="1"/>
</dbReference>
<feature type="domain" description="Peptidase M20 dimerisation" evidence="5">
    <location>
        <begin position="178"/>
        <end position="264"/>
    </location>
</feature>
<evidence type="ECO:0000313" key="6">
    <source>
        <dbReference type="EMBL" id="KIH83620.1"/>
    </source>
</evidence>
<keyword evidence="1" id="KW-0479">Metal-binding</keyword>
<keyword evidence="2" id="KW-0378">Hydrolase</keyword>
<dbReference type="InterPro" id="IPR050072">
    <property type="entry name" value="Peptidase_M20A"/>
</dbReference>
<dbReference type="AlphaFoldDB" id="A0A0C2I9H4"/>
<keyword evidence="6" id="KW-0121">Carboxypeptidase</keyword>
<evidence type="ECO:0000256" key="4">
    <source>
        <dbReference type="PIRSR" id="PIRSR037238-1"/>
    </source>
</evidence>
<gene>
    <name evidence="6" type="ORF">UCMB321_2746</name>
</gene>
<protein>
    <submittedName>
        <fullName evidence="6">Carboxypeptidase G2</fullName>
    </submittedName>
</protein>
<evidence type="ECO:0000259" key="5">
    <source>
        <dbReference type="Pfam" id="PF07687"/>
    </source>
</evidence>
<dbReference type="InterPro" id="IPR011650">
    <property type="entry name" value="Peptidase_M20_dimer"/>
</dbReference>
<dbReference type="PATRIC" id="fig|226910.6.peg.2736"/>
<dbReference type="SUPFAM" id="SSF55031">
    <property type="entry name" value="Bacterial exopeptidase dimerisation domain"/>
    <property type="match status" value="1"/>
</dbReference>
<proteinExistence type="predicted"/>
<dbReference type="Pfam" id="PF07687">
    <property type="entry name" value="M20_dimer"/>
    <property type="match status" value="1"/>
</dbReference>
<evidence type="ECO:0000313" key="7">
    <source>
        <dbReference type="Proteomes" id="UP000031535"/>
    </source>
</evidence>
<dbReference type="SUPFAM" id="SSF53187">
    <property type="entry name" value="Zn-dependent exopeptidases"/>
    <property type="match status" value="1"/>
</dbReference>
<dbReference type="CDD" id="cd03885">
    <property type="entry name" value="M20_CPDG2"/>
    <property type="match status" value="1"/>
</dbReference>
<accession>A0A0C2I9H4</accession>
<dbReference type="Pfam" id="PF01546">
    <property type="entry name" value="Peptidase_M20"/>
    <property type="match status" value="1"/>
</dbReference>
<evidence type="ECO:0000256" key="3">
    <source>
        <dbReference type="ARBA" id="ARBA00023285"/>
    </source>
</evidence>
<comment type="caution">
    <text evidence="6">The sequence shown here is derived from an EMBL/GenBank/DDBJ whole genome shotgun (WGS) entry which is preliminary data.</text>
</comment>
<dbReference type="PIRSF" id="PIRSF037238">
    <property type="entry name" value="Carboxypeptidase_G2"/>
    <property type="match status" value="1"/>
</dbReference>
<dbReference type="InterPro" id="IPR036264">
    <property type="entry name" value="Bact_exopeptidase_dim_dom"/>
</dbReference>
<evidence type="ECO:0000256" key="2">
    <source>
        <dbReference type="ARBA" id="ARBA00022801"/>
    </source>
</evidence>
<name>A0A0C2I9H4_9PSED</name>
<sequence>MSSVQQYLHLHAQQILDDLKRLVSAESPSTDKQAVDACGRVLQDIIAKRLGSSAEVIPRETLGDHLAFSIGQGSRRTAILGHFDTVWDVGHLTLREEGGKLYGPGVLDMKGGLVQAIWAVRALVELNLLDDHEIRFLCSSDEELGSPTSREWIEQEARLCQQVLVVEPATAHTHALKTERKGTGRFEITIKGRAAHAGNNPEDGISAVHEMAEQILFLQGLNAPERGTTINVGIAQGGDRTNVVAERARLSVDLRVTSLAEARRVEFAVNGLQPRLTGAQISVTGGLVRPPLENTEGNRWLFALAKEAAGELSIDLLQASVGGGSDGNFTSAIGIPTLDGLGATGVGPHAIHEHIIIADLPVRTALLAELIKKL</sequence>
<dbReference type="Gene3D" id="3.40.630.10">
    <property type="entry name" value="Zn peptidases"/>
    <property type="match status" value="1"/>
</dbReference>
<dbReference type="STRING" id="226910.UCMB321_2746"/>
<keyword evidence="6" id="KW-0645">Protease</keyword>
<reference evidence="6 7" key="1">
    <citation type="submission" date="2015-01" db="EMBL/GenBank/DDBJ databases">
        <title>Complete genome of Pseudomonas batumici UCM B-321 producer of the batumin antibiotic with strong antistaphilococcal and potential anticancer activity.</title>
        <authorList>
            <person name="Klochko V.V."/>
            <person name="Zelena L.B."/>
            <person name="Elena K.A."/>
            <person name="Reva O.N."/>
        </authorList>
    </citation>
    <scope>NUCLEOTIDE SEQUENCE [LARGE SCALE GENOMIC DNA]</scope>
    <source>
        <strain evidence="6 7">UCM B-321</strain>
    </source>
</reference>
<dbReference type="RefSeq" id="WP_040067574.1">
    <property type="nucleotide sequence ID" value="NZ_JXDG01000035.1"/>
</dbReference>
<dbReference type="PANTHER" id="PTHR43808:SF9">
    <property type="entry name" value="BLL0789 PROTEIN"/>
    <property type="match status" value="1"/>
</dbReference>
<dbReference type="PANTHER" id="PTHR43808">
    <property type="entry name" value="ACETYLORNITHINE DEACETYLASE"/>
    <property type="match status" value="1"/>
</dbReference>
<keyword evidence="7" id="KW-1185">Reference proteome</keyword>
<dbReference type="InterPro" id="IPR002933">
    <property type="entry name" value="Peptidase_M20"/>
</dbReference>